<reference evidence="2" key="1">
    <citation type="journal article" date="2024" name="Proc. Natl. Acad. Sci. U.S.A.">
        <title>Extraordinary preservation of gene collinearity over three hundred million years revealed in homosporous lycophytes.</title>
        <authorList>
            <person name="Li C."/>
            <person name="Wickell D."/>
            <person name="Kuo L.Y."/>
            <person name="Chen X."/>
            <person name="Nie B."/>
            <person name="Liao X."/>
            <person name="Peng D."/>
            <person name="Ji J."/>
            <person name="Jenkins J."/>
            <person name="Williams M."/>
            <person name="Shu S."/>
            <person name="Plott C."/>
            <person name="Barry K."/>
            <person name="Rajasekar S."/>
            <person name="Grimwood J."/>
            <person name="Han X."/>
            <person name="Sun S."/>
            <person name="Hou Z."/>
            <person name="He W."/>
            <person name="Dai G."/>
            <person name="Sun C."/>
            <person name="Schmutz J."/>
            <person name="Leebens-Mack J.H."/>
            <person name="Li F.W."/>
            <person name="Wang L."/>
        </authorList>
    </citation>
    <scope>NUCLEOTIDE SEQUENCE [LARGE SCALE GENOMIC DNA]</scope>
    <source>
        <strain evidence="2">cv. PW_Plant_1</strain>
    </source>
</reference>
<evidence type="ECO:0000313" key="1">
    <source>
        <dbReference type="EMBL" id="KAJ7542134.1"/>
    </source>
</evidence>
<dbReference type="EMBL" id="CM055101">
    <property type="protein sequence ID" value="KAJ7542134.1"/>
    <property type="molecule type" value="Genomic_DNA"/>
</dbReference>
<organism evidence="1 2">
    <name type="scientific">Diphasiastrum complanatum</name>
    <name type="common">Issler's clubmoss</name>
    <name type="synonym">Lycopodium complanatum</name>
    <dbReference type="NCBI Taxonomy" id="34168"/>
    <lineage>
        <taxon>Eukaryota</taxon>
        <taxon>Viridiplantae</taxon>
        <taxon>Streptophyta</taxon>
        <taxon>Embryophyta</taxon>
        <taxon>Tracheophyta</taxon>
        <taxon>Lycopodiopsida</taxon>
        <taxon>Lycopodiales</taxon>
        <taxon>Lycopodiaceae</taxon>
        <taxon>Lycopodioideae</taxon>
        <taxon>Diphasiastrum</taxon>
    </lineage>
</organism>
<accession>A0ACC2CJH3</accession>
<sequence>MTGRDLRIAIREICEVEATRLAIRDYAAQTRLAITDHTGTRKATKSYRHTIRDYALKSRVAFTVHAGTIKRQEKRQGPRCKIVAKRSGSRQKTRSARKIKSTRISVGSQTDFTTMPDI</sequence>
<comment type="caution">
    <text evidence="1">The sequence shown here is derived from an EMBL/GenBank/DDBJ whole genome shotgun (WGS) entry which is preliminary data.</text>
</comment>
<keyword evidence="2" id="KW-1185">Reference proteome</keyword>
<dbReference type="Proteomes" id="UP001162992">
    <property type="component" value="Chromosome 10"/>
</dbReference>
<gene>
    <name evidence="1" type="ORF">O6H91_10G091200</name>
</gene>
<name>A0ACC2CJH3_DIPCM</name>
<protein>
    <submittedName>
        <fullName evidence="1">Uncharacterized protein</fullName>
    </submittedName>
</protein>
<evidence type="ECO:0000313" key="2">
    <source>
        <dbReference type="Proteomes" id="UP001162992"/>
    </source>
</evidence>
<proteinExistence type="predicted"/>